<keyword evidence="3" id="KW-0804">Transcription</keyword>
<comment type="caution">
    <text evidence="5">The sequence shown here is derived from an EMBL/GenBank/DDBJ whole genome shotgun (WGS) entry which is preliminary data.</text>
</comment>
<evidence type="ECO:0000256" key="3">
    <source>
        <dbReference type="ARBA" id="ARBA00023163"/>
    </source>
</evidence>
<evidence type="ECO:0000259" key="4">
    <source>
        <dbReference type="PROSITE" id="PS01124"/>
    </source>
</evidence>
<dbReference type="SUPFAM" id="SSF46689">
    <property type="entry name" value="Homeodomain-like"/>
    <property type="match status" value="2"/>
</dbReference>
<dbReference type="EMBL" id="JAKKOR010000003">
    <property type="protein sequence ID" value="MCF8587784.1"/>
    <property type="molecule type" value="Genomic_DNA"/>
</dbReference>
<dbReference type="InterPro" id="IPR009594">
    <property type="entry name" value="Tscrpt_reg_HTH_AraC_N"/>
</dbReference>
<evidence type="ECO:0000256" key="1">
    <source>
        <dbReference type="ARBA" id="ARBA00023015"/>
    </source>
</evidence>
<dbReference type="SMART" id="SM00342">
    <property type="entry name" value="HTH_ARAC"/>
    <property type="match status" value="1"/>
</dbReference>
<evidence type="ECO:0000313" key="5">
    <source>
        <dbReference type="EMBL" id="MCF8587784.1"/>
    </source>
</evidence>
<keyword evidence="2" id="KW-0238">DNA-binding</keyword>
<dbReference type="InterPro" id="IPR018060">
    <property type="entry name" value="HTH_AraC"/>
</dbReference>
<dbReference type="InterPro" id="IPR009057">
    <property type="entry name" value="Homeodomain-like_sf"/>
</dbReference>
<dbReference type="Pfam" id="PF12833">
    <property type="entry name" value="HTH_18"/>
    <property type="match status" value="1"/>
</dbReference>
<keyword evidence="1" id="KW-0805">Transcription regulation</keyword>
<gene>
    <name evidence="5" type="ORF">L5G33_04780</name>
</gene>
<feature type="domain" description="HTH araC/xylS-type" evidence="4">
    <location>
        <begin position="187"/>
        <end position="285"/>
    </location>
</feature>
<organism evidence="5 6">
    <name type="scientific">Gordonia liuliyuniae</name>
    <dbReference type="NCBI Taxonomy" id="2911517"/>
    <lineage>
        <taxon>Bacteria</taxon>
        <taxon>Bacillati</taxon>
        <taxon>Actinomycetota</taxon>
        <taxon>Actinomycetes</taxon>
        <taxon>Mycobacteriales</taxon>
        <taxon>Gordoniaceae</taxon>
        <taxon>Gordonia</taxon>
    </lineage>
</organism>
<dbReference type="PANTHER" id="PTHR43436:SF1">
    <property type="entry name" value="TRANSCRIPTIONAL REGULATORY PROTEIN"/>
    <property type="match status" value="1"/>
</dbReference>
<evidence type="ECO:0000313" key="6">
    <source>
        <dbReference type="Proteomes" id="UP001200110"/>
    </source>
</evidence>
<dbReference type="PROSITE" id="PS00041">
    <property type="entry name" value="HTH_ARAC_FAMILY_1"/>
    <property type="match status" value="1"/>
</dbReference>
<accession>A0ABS9IQF1</accession>
<keyword evidence="6" id="KW-1185">Reference proteome</keyword>
<dbReference type="InterPro" id="IPR018062">
    <property type="entry name" value="HTH_AraC-typ_CS"/>
</dbReference>
<sequence length="304" mass="33372">MGDAANAVETLRRAVLDLAPDAVDVHPLMPGLAVYRGERGTVRMPSLERPYVMFVLVGTLALHQLGAVRQFEAGDYVVSEVQTPTMADATDSWLALIVDFSIDEIGSVLLELDEGPTGASPSGDASPDGDAQLLDALARLVKVSTQTDSTFMSRHLRREIVYRLLIGRHGHAVAGTVVNLHGASDIYHVNSWIKQNYRQSFTVDELARASGLSPSAFHRKFRSAVQMGPLQCQKVLRLSEARRMLLEGTSSVADAAVYVGYESVSQFTREYKREFGSPPRQDLARVQERLREIAQRDDPAPPAD</sequence>
<dbReference type="Proteomes" id="UP001200110">
    <property type="component" value="Unassembled WGS sequence"/>
</dbReference>
<name>A0ABS9IQF1_9ACTN</name>
<dbReference type="Pfam" id="PF06719">
    <property type="entry name" value="AraC_N"/>
    <property type="match status" value="1"/>
</dbReference>
<dbReference type="PROSITE" id="PS01124">
    <property type="entry name" value="HTH_ARAC_FAMILY_2"/>
    <property type="match status" value="1"/>
</dbReference>
<dbReference type="Gene3D" id="1.10.10.60">
    <property type="entry name" value="Homeodomain-like"/>
    <property type="match status" value="1"/>
</dbReference>
<proteinExistence type="predicted"/>
<dbReference type="PANTHER" id="PTHR43436">
    <property type="entry name" value="ARAC-FAMILY TRANSCRIPTIONAL REGULATOR"/>
    <property type="match status" value="1"/>
</dbReference>
<reference evidence="5 6" key="1">
    <citation type="submission" date="2022-01" db="EMBL/GenBank/DDBJ databases">
        <authorList>
            <person name="Huang Y."/>
        </authorList>
    </citation>
    <scope>NUCLEOTIDE SEQUENCE [LARGE SCALE GENOMIC DNA]</scope>
    <source>
        <strain evidence="5 6">HY366</strain>
    </source>
</reference>
<dbReference type="RefSeq" id="WP_236997011.1">
    <property type="nucleotide sequence ID" value="NZ_JAKKOR010000003.1"/>
</dbReference>
<protein>
    <submittedName>
        <fullName evidence="5">AraC family transcriptional regulator</fullName>
    </submittedName>
</protein>
<evidence type="ECO:0000256" key="2">
    <source>
        <dbReference type="ARBA" id="ARBA00023125"/>
    </source>
</evidence>